<accession>A0A8S4F6U4</accession>
<dbReference type="EMBL" id="CAJHNJ030000026">
    <property type="protein sequence ID" value="CAG9122371.1"/>
    <property type="molecule type" value="Genomic_DNA"/>
</dbReference>
<comment type="caution">
    <text evidence="4">The sequence shown here is derived from an EMBL/GenBank/DDBJ whole genome shotgun (WGS) entry which is preliminary data.</text>
</comment>
<keyword evidence="5" id="KW-1185">Reference proteome</keyword>
<dbReference type="Pfam" id="PF25298">
    <property type="entry name" value="Baculo_FP_2nd"/>
    <property type="match status" value="1"/>
</dbReference>
<evidence type="ECO:0000256" key="1">
    <source>
        <dbReference type="SAM" id="Coils"/>
    </source>
</evidence>
<feature type="region of interest" description="Disordered" evidence="2">
    <location>
        <begin position="1"/>
        <end position="31"/>
    </location>
</feature>
<reference evidence="4" key="1">
    <citation type="submission" date="2020-11" db="EMBL/GenBank/DDBJ databases">
        <authorList>
            <person name="Whiteford S."/>
        </authorList>
    </citation>
    <scope>NUCLEOTIDE SEQUENCE</scope>
</reference>
<keyword evidence="1" id="KW-0175">Coiled coil</keyword>
<gene>
    <name evidence="4" type="ORF">PLXY2_LOCUS7553</name>
</gene>
<dbReference type="GO" id="GO:0007186">
    <property type="term" value="P:G protein-coupled receptor signaling pathway"/>
    <property type="evidence" value="ECO:0007669"/>
    <property type="project" value="InterPro"/>
</dbReference>
<name>A0A8S4F6U4_PLUXY</name>
<sequence>MIRSPEKSGSLPELSTNKTPPTYISERNKRKRPEEILNVEFDSFKQEMREMLEGFMKLSHSQMEKITPTLKDIQSTNSKIEESINFLAEQNDVLKKKIEQLESEKKKDREYITLLEEKVEDLQRNSKKSSIELKNVPKQPNESKETLSSMLLNLSKSLGSDLTTPDILDIYRVRYKDNNGPIIAELSSTFKKSHLLKAAKTYNARNRNNKLNGSHLGIPALTNTPIYLSEHLTPKAARLYYLARELTRNKSYKYCWTAYGRVYVRQDDNSPVVVINNESQVTNLINKI</sequence>
<evidence type="ECO:0000256" key="2">
    <source>
        <dbReference type="SAM" id="MobiDB-lite"/>
    </source>
</evidence>
<dbReference type="AlphaFoldDB" id="A0A8S4F6U4"/>
<evidence type="ECO:0000259" key="3">
    <source>
        <dbReference type="PROSITE" id="PS50058"/>
    </source>
</evidence>
<organism evidence="4 5">
    <name type="scientific">Plutella xylostella</name>
    <name type="common">Diamondback moth</name>
    <name type="synonym">Plutella maculipennis</name>
    <dbReference type="NCBI Taxonomy" id="51655"/>
    <lineage>
        <taxon>Eukaryota</taxon>
        <taxon>Metazoa</taxon>
        <taxon>Ecdysozoa</taxon>
        <taxon>Arthropoda</taxon>
        <taxon>Hexapoda</taxon>
        <taxon>Insecta</taxon>
        <taxon>Pterygota</taxon>
        <taxon>Neoptera</taxon>
        <taxon>Endopterygota</taxon>
        <taxon>Lepidoptera</taxon>
        <taxon>Glossata</taxon>
        <taxon>Ditrysia</taxon>
        <taxon>Yponomeutoidea</taxon>
        <taxon>Plutellidae</taxon>
        <taxon>Plutella</taxon>
    </lineage>
</organism>
<dbReference type="PROSITE" id="PS50058">
    <property type="entry name" value="G_PROTEIN_GAMMA"/>
    <property type="match status" value="1"/>
</dbReference>
<proteinExistence type="predicted"/>
<dbReference type="InterPro" id="IPR027417">
    <property type="entry name" value="P-loop_NTPase"/>
</dbReference>
<feature type="compositionally biased region" description="Polar residues" evidence="2">
    <location>
        <begin position="13"/>
        <end position="22"/>
    </location>
</feature>
<evidence type="ECO:0000313" key="5">
    <source>
        <dbReference type="Proteomes" id="UP000653454"/>
    </source>
</evidence>
<dbReference type="InterPro" id="IPR057251">
    <property type="entry name" value="FP_C"/>
</dbReference>
<dbReference type="InterPro" id="IPR015898">
    <property type="entry name" value="G-protein_gamma-like_dom"/>
</dbReference>
<feature type="coiled-coil region" evidence="1">
    <location>
        <begin position="70"/>
        <end position="132"/>
    </location>
</feature>
<dbReference type="Gene3D" id="3.40.50.300">
    <property type="entry name" value="P-loop containing nucleotide triphosphate hydrolases"/>
    <property type="match status" value="1"/>
</dbReference>
<evidence type="ECO:0000313" key="4">
    <source>
        <dbReference type="EMBL" id="CAG9122371.1"/>
    </source>
</evidence>
<dbReference type="Proteomes" id="UP000653454">
    <property type="component" value="Unassembled WGS sequence"/>
</dbReference>
<feature type="domain" description="G protein gamma" evidence="3">
    <location>
        <begin position="83"/>
        <end position="152"/>
    </location>
</feature>
<protein>
    <submittedName>
        <fullName evidence="4">(diamondback moth) hypothetical protein</fullName>
    </submittedName>
</protein>